<evidence type="ECO:0000256" key="1">
    <source>
        <dbReference type="SAM" id="Coils"/>
    </source>
</evidence>
<reference evidence="2" key="2">
    <citation type="journal article" date="2007" name="Science">
        <title>Draft genome sequence of the sexually transmitted pathogen Trichomonas vaginalis.</title>
        <authorList>
            <person name="Carlton J.M."/>
            <person name="Hirt R.P."/>
            <person name="Silva J.C."/>
            <person name="Delcher A.L."/>
            <person name="Schatz M."/>
            <person name="Zhao Q."/>
            <person name="Wortman J.R."/>
            <person name="Bidwell S.L."/>
            <person name="Alsmark U.C.M."/>
            <person name="Besteiro S."/>
            <person name="Sicheritz-Ponten T."/>
            <person name="Noel C.J."/>
            <person name="Dacks J.B."/>
            <person name="Foster P.G."/>
            <person name="Simillion C."/>
            <person name="Van de Peer Y."/>
            <person name="Miranda-Saavedra D."/>
            <person name="Barton G.J."/>
            <person name="Westrop G.D."/>
            <person name="Mueller S."/>
            <person name="Dessi D."/>
            <person name="Fiori P.L."/>
            <person name="Ren Q."/>
            <person name="Paulsen I."/>
            <person name="Zhang H."/>
            <person name="Bastida-Corcuera F.D."/>
            <person name="Simoes-Barbosa A."/>
            <person name="Brown M.T."/>
            <person name="Hayes R.D."/>
            <person name="Mukherjee M."/>
            <person name="Okumura C.Y."/>
            <person name="Schneider R."/>
            <person name="Smith A.J."/>
            <person name="Vanacova S."/>
            <person name="Villalvazo M."/>
            <person name="Haas B.J."/>
            <person name="Pertea M."/>
            <person name="Feldblyum T.V."/>
            <person name="Utterback T.R."/>
            <person name="Shu C.L."/>
            <person name="Osoegawa K."/>
            <person name="de Jong P.J."/>
            <person name="Hrdy I."/>
            <person name="Horvathova L."/>
            <person name="Zubacova Z."/>
            <person name="Dolezal P."/>
            <person name="Malik S.B."/>
            <person name="Logsdon J.M. Jr."/>
            <person name="Henze K."/>
            <person name="Gupta A."/>
            <person name="Wang C.C."/>
            <person name="Dunne R.L."/>
            <person name="Upcroft J.A."/>
            <person name="Upcroft P."/>
            <person name="White O."/>
            <person name="Salzberg S.L."/>
            <person name="Tang P."/>
            <person name="Chiu C.-H."/>
            <person name="Lee Y.-S."/>
            <person name="Embley T.M."/>
            <person name="Coombs G.H."/>
            <person name="Mottram J.C."/>
            <person name="Tachezy J."/>
            <person name="Fraser-Liggett C.M."/>
            <person name="Johnson P.J."/>
        </authorList>
    </citation>
    <scope>NUCLEOTIDE SEQUENCE [LARGE SCALE GENOMIC DNA]</scope>
    <source>
        <strain evidence="2">G3</strain>
    </source>
</reference>
<dbReference type="VEuPathDB" id="TrichDB:TVAGG3_0506800"/>
<gene>
    <name evidence="2" type="ORF">TVAG_018170</name>
</gene>
<sequence length="232" mass="26991">MIELDEDQKELVEKIENMRIEIEGKADKLAVEQIERYQMELINIKKGEKSRLQVLEKSSRDPELICHDCIDNDDMETAFLTVLRYIEIILGTKAESQLVEEKSSIEYVETLFDRLNVMSRQQISDSNAMLKNVLETRLNKLFDNFTDFSTKVTTRLNKCEAEISHLEDMALNSKLIEVPKFDTQHIPIQLITEKTKPVIKKRLFKKCKLQPMRASIRRGEENPDLMLSSGVQ</sequence>
<dbReference type="AlphaFoldDB" id="A2F9V3"/>
<dbReference type="KEGG" id="tva:4756078"/>
<dbReference type="Proteomes" id="UP000001542">
    <property type="component" value="Unassembled WGS sequence"/>
</dbReference>
<reference evidence="2" key="1">
    <citation type="submission" date="2006-10" db="EMBL/GenBank/DDBJ databases">
        <authorList>
            <person name="Amadeo P."/>
            <person name="Zhao Q."/>
            <person name="Wortman J."/>
            <person name="Fraser-Liggett C."/>
            <person name="Carlton J."/>
        </authorList>
    </citation>
    <scope>NUCLEOTIDE SEQUENCE</scope>
    <source>
        <strain evidence="2">G3</strain>
    </source>
</reference>
<name>A2F9V3_TRIV3</name>
<dbReference type="OrthoDB" id="10606631at2759"/>
<evidence type="ECO:0000313" key="2">
    <source>
        <dbReference type="EMBL" id="EAX98281.1"/>
    </source>
</evidence>
<dbReference type="InParanoid" id="A2F9V3"/>
<evidence type="ECO:0000313" key="3">
    <source>
        <dbReference type="Proteomes" id="UP000001542"/>
    </source>
</evidence>
<accession>A2F9V3</accession>
<organism evidence="2 3">
    <name type="scientific">Trichomonas vaginalis (strain ATCC PRA-98 / G3)</name>
    <dbReference type="NCBI Taxonomy" id="412133"/>
    <lineage>
        <taxon>Eukaryota</taxon>
        <taxon>Metamonada</taxon>
        <taxon>Parabasalia</taxon>
        <taxon>Trichomonadida</taxon>
        <taxon>Trichomonadidae</taxon>
        <taxon>Trichomonas</taxon>
    </lineage>
</organism>
<keyword evidence="3" id="KW-1185">Reference proteome</keyword>
<protein>
    <submittedName>
        <fullName evidence="2">Uncharacterized protein</fullName>
    </submittedName>
</protein>
<dbReference type="VEuPathDB" id="TrichDB:TVAG_018170"/>
<dbReference type="RefSeq" id="XP_001311211.1">
    <property type="nucleotide sequence ID" value="XM_001311210.1"/>
</dbReference>
<dbReference type="SMR" id="A2F9V3"/>
<dbReference type="EMBL" id="DS113681">
    <property type="protein sequence ID" value="EAX98281.1"/>
    <property type="molecule type" value="Genomic_DNA"/>
</dbReference>
<proteinExistence type="predicted"/>
<keyword evidence="1" id="KW-0175">Coiled coil</keyword>
<feature type="coiled-coil region" evidence="1">
    <location>
        <begin position="1"/>
        <end position="28"/>
    </location>
</feature>